<gene>
    <name evidence="2" type="ORF">FHS55_004405</name>
</gene>
<dbReference type="Proteomes" id="UP000533469">
    <property type="component" value="Unassembled WGS sequence"/>
</dbReference>
<reference evidence="2 3" key="1">
    <citation type="submission" date="2020-08" db="EMBL/GenBank/DDBJ databases">
        <title>Genomic Encyclopedia of Type Strains, Phase IV (KMG-IV): sequencing the most valuable type-strain genomes for metagenomic binning, comparative biology and taxonomic classification.</title>
        <authorList>
            <person name="Goeker M."/>
        </authorList>
    </citation>
    <scope>NUCLEOTIDE SEQUENCE [LARGE SCALE GENOMIC DNA]</scope>
    <source>
        <strain evidence="2 3">DSM 5895</strain>
    </source>
</reference>
<accession>A0A839ZFW6</accession>
<comment type="caution">
    <text evidence="2">The sequence shown here is derived from an EMBL/GenBank/DDBJ whole genome shotgun (WGS) entry which is preliminary data.</text>
</comment>
<sequence>MSGRGSMCCCGGLLGSGLMTPPGIIRPSPRTGDAEANFLGEARSNATHINNTYPNTELGRKDPGRGRDCAFSDHALMEEPVWPARGTCRTPDKGHADRIAVLAMTEACSNRPVAVTLEPDKS</sequence>
<name>A0A839ZFW6_9HYPH</name>
<evidence type="ECO:0000313" key="3">
    <source>
        <dbReference type="Proteomes" id="UP000533469"/>
    </source>
</evidence>
<dbReference type="RefSeq" id="WP_246340370.1">
    <property type="nucleotide sequence ID" value="NZ_JACICD010000014.1"/>
</dbReference>
<feature type="compositionally biased region" description="Polar residues" evidence="1">
    <location>
        <begin position="44"/>
        <end position="55"/>
    </location>
</feature>
<evidence type="ECO:0000313" key="2">
    <source>
        <dbReference type="EMBL" id="MBB3773761.1"/>
    </source>
</evidence>
<organism evidence="2 3">
    <name type="scientific">Ancylobacter tetraedralis</name>
    <dbReference type="NCBI Taxonomy" id="217068"/>
    <lineage>
        <taxon>Bacteria</taxon>
        <taxon>Pseudomonadati</taxon>
        <taxon>Pseudomonadota</taxon>
        <taxon>Alphaproteobacteria</taxon>
        <taxon>Hyphomicrobiales</taxon>
        <taxon>Xanthobacteraceae</taxon>
        <taxon>Ancylobacter</taxon>
    </lineage>
</organism>
<evidence type="ECO:0000256" key="1">
    <source>
        <dbReference type="SAM" id="MobiDB-lite"/>
    </source>
</evidence>
<proteinExistence type="predicted"/>
<protein>
    <submittedName>
        <fullName evidence="2">Uncharacterized protein</fullName>
    </submittedName>
</protein>
<dbReference type="EMBL" id="JACICD010000014">
    <property type="protein sequence ID" value="MBB3773761.1"/>
    <property type="molecule type" value="Genomic_DNA"/>
</dbReference>
<dbReference type="AlphaFoldDB" id="A0A839ZFW6"/>
<keyword evidence="3" id="KW-1185">Reference proteome</keyword>
<feature type="region of interest" description="Disordered" evidence="1">
    <location>
        <begin position="43"/>
        <end position="66"/>
    </location>
</feature>